<comment type="subunit">
    <text evidence="3">Monomer.</text>
</comment>
<evidence type="ECO:0000256" key="7">
    <source>
        <dbReference type="SAM" id="SignalP"/>
    </source>
</evidence>
<comment type="function">
    <text evidence="1">Catalyzes the intermembrane transfer of phosphatidylglycerol and phosphatidylinositol.</text>
</comment>
<keyword evidence="4" id="KW-0813">Transport</keyword>
<reference evidence="9" key="1">
    <citation type="submission" date="2016-07" db="EMBL/GenBank/DDBJ databases">
        <title>De novo transcriptome assembly of four accessions of the metal hyperaccumulator plant Noccaea caerulescens.</title>
        <authorList>
            <person name="Blande D."/>
            <person name="Halimaa P."/>
            <person name="Tervahauta A.I."/>
            <person name="Aarts M.G."/>
            <person name="Karenlampi S.O."/>
        </authorList>
    </citation>
    <scope>NUCLEOTIDE SEQUENCE</scope>
</reference>
<organism evidence="9">
    <name type="scientific">Noccaea caerulescens</name>
    <name type="common">Alpine penny-cress</name>
    <name type="synonym">Thlaspi caerulescens</name>
    <dbReference type="NCBI Taxonomy" id="107243"/>
    <lineage>
        <taxon>Eukaryota</taxon>
        <taxon>Viridiplantae</taxon>
        <taxon>Streptophyta</taxon>
        <taxon>Embryophyta</taxon>
        <taxon>Tracheophyta</taxon>
        <taxon>Spermatophyta</taxon>
        <taxon>Magnoliopsida</taxon>
        <taxon>eudicotyledons</taxon>
        <taxon>Gunneridae</taxon>
        <taxon>Pentapetalae</taxon>
        <taxon>rosids</taxon>
        <taxon>malvids</taxon>
        <taxon>Brassicales</taxon>
        <taxon>Brassicaceae</taxon>
        <taxon>Coluteocarpeae</taxon>
        <taxon>Noccaea</taxon>
    </lineage>
</organism>
<dbReference type="SMART" id="SM00737">
    <property type="entry name" value="ML"/>
    <property type="match status" value="1"/>
</dbReference>
<name>A0A1J3HGG0_NOCCA</name>
<dbReference type="GO" id="GO:0015918">
    <property type="term" value="P:sterol transport"/>
    <property type="evidence" value="ECO:0007669"/>
    <property type="project" value="InterPro"/>
</dbReference>
<feature type="domain" description="MD-2-related lipid-recognition" evidence="8">
    <location>
        <begin position="26"/>
        <end position="151"/>
    </location>
</feature>
<dbReference type="InterPro" id="IPR003172">
    <property type="entry name" value="ML_dom"/>
</dbReference>
<keyword evidence="5 7" id="KW-0732">Signal</keyword>
<dbReference type="PANTHER" id="PTHR11306">
    <property type="entry name" value="NIEMANN PICK TYPE C2 PROTEIN NPC2-RELATED"/>
    <property type="match status" value="1"/>
</dbReference>
<dbReference type="Pfam" id="PF02221">
    <property type="entry name" value="E1_DerP2_DerF2"/>
    <property type="match status" value="1"/>
</dbReference>
<dbReference type="InterPro" id="IPR014756">
    <property type="entry name" value="Ig_E-set"/>
</dbReference>
<evidence type="ECO:0000259" key="8">
    <source>
        <dbReference type="SMART" id="SM00737"/>
    </source>
</evidence>
<evidence type="ECO:0000256" key="3">
    <source>
        <dbReference type="ARBA" id="ARBA00011245"/>
    </source>
</evidence>
<protein>
    <submittedName>
        <fullName evidence="9">Putative phosphatidylglycerol/phosphatidylinositol transfer protein</fullName>
    </submittedName>
</protein>
<evidence type="ECO:0000256" key="5">
    <source>
        <dbReference type="ARBA" id="ARBA00022729"/>
    </source>
</evidence>
<evidence type="ECO:0000256" key="1">
    <source>
        <dbReference type="ARBA" id="ARBA00002053"/>
    </source>
</evidence>
<accession>A0A1J3HGG0</accession>
<dbReference type="SUPFAM" id="SSF81296">
    <property type="entry name" value="E set domains"/>
    <property type="match status" value="1"/>
</dbReference>
<comment type="similarity">
    <text evidence="2">Belongs to the NPC2 family.</text>
</comment>
<evidence type="ECO:0000256" key="4">
    <source>
        <dbReference type="ARBA" id="ARBA00022448"/>
    </source>
</evidence>
<dbReference type="EMBL" id="GEVL01009942">
    <property type="protein sequence ID" value="JAU67399.1"/>
    <property type="molecule type" value="Transcribed_RNA"/>
</dbReference>
<gene>
    <name evidence="9" type="ORF">LE_TR21975_c0_g1_i1_g.70345</name>
</gene>
<dbReference type="PANTHER" id="PTHR11306:SF0">
    <property type="entry name" value="PHOSPHATIDYLGLYCEROL_PHOSPHATIDYLINOSITOL TRANSFER PROTEIN"/>
    <property type="match status" value="1"/>
</dbReference>
<dbReference type="Gene3D" id="2.60.40.770">
    <property type="match status" value="1"/>
</dbReference>
<feature type="chain" id="PRO_5009622621" evidence="7">
    <location>
        <begin position="20"/>
        <end position="154"/>
    </location>
</feature>
<dbReference type="InterPro" id="IPR039670">
    <property type="entry name" value="NPC2-like"/>
</dbReference>
<evidence type="ECO:0000256" key="2">
    <source>
        <dbReference type="ARBA" id="ARBA00006370"/>
    </source>
</evidence>
<evidence type="ECO:0000313" key="9">
    <source>
        <dbReference type="EMBL" id="JAU67399.1"/>
    </source>
</evidence>
<sequence>MRVSFLVSLLLLGLSAVAAHPMASNWTTCTVPPPKSDALIVSSVSLNPDPPQRSTAEVVTLIGNYTGTAAVDAGTVTLTITLLGIPVFSQKTDICKVDGVNCPIHSGDSVTAHLDIPAAAIPGFSPPGAYVGQGLIVDGSGAELACISVGFNLS</sequence>
<dbReference type="AlphaFoldDB" id="A0A1J3HGG0"/>
<evidence type="ECO:0000256" key="6">
    <source>
        <dbReference type="ARBA" id="ARBA00023055"/>
    </source>
</evidence>
<proteinExistence type="inferred from homology"/>
<dbReference type="GO" id="GO:0032934">
    <property type="term" value="F:sterol binding"/>
    <property type="evidence" value="ECO:0007669"/>
    <property type="project" value="InterPro"/>
</dbReference>
<feature type="signal peptide" evidence="7">
    <location>
        <begin position="1"/>
        <end position="19"/>
    </location>
</feature>
<keyword evidence="6" id="KW-0445">Lipid transport</keyword>